<feature type="region of interest" description="Disordered" evidence="1">
    <location>
        <begin position="1"/>
        <end position="85"/>
    </location>
</feature>
<evidence type="ECO:0008006" key="4">
    <source>
        <dbReference type="Google" id="ProtNLM"/>
    </source>
</evidence>
<accession>A0ABN3NSH7</accession>
<reference evidence="2 3" key="1">
    <citation type="journal article" date="2019" name="Int. J. Syst. Evol. Microbiol.">
        <title>The Global Catalogue of Microorganisms (GCM) 10K type strain sequencing project: providing services to taxonomists for standard genome sequencing and annotation.</title>
        <authorList>
            <consortium name="The Broad Institute Genomics Platform"/>
            <consortium name="The Broad Institute Genome Sequencing Center for Infectious Disease"/>
            <person name="Wu L."/>
            <person name="Ma J."/>
        </authorList>
    </citation>
    <scope>NUCLEOTIDE SEQUENCE [LARGE SCALE GENOMIC DNA]</scope>
    <source>
        <strain evidence="2 3">JCM 6924</strain>
    </source>
</reference>
<comment type="caution">
    <text evidence="2">The sequence shown here is derived from an EMBL/GenBank/DDBJ whole genome shotgun (WGS) entry which is preliminary data.</text>
</comment>
<feature type="region of interest" description="Disordered" evidence="1">
    <location>
        <begin position="377"/>
        <end position="401"/>
    </location>
</feature>
<evidence type="ECO:0000313" key="2">
    <source>
        <dbReference type="EMBL" id="GAA2533946.1"/>
    </source>
</evidence>
<keyword evidence="3" id="KW-1185">Reference proteome</keyword>
<dbReference type="RefSeq" id="WP_344537337.1">
    <property type="nucleotide sequence ID" value="NZ_BAAATM010000010.1"/>
</dbReference>
<evidence type="ECO:0000313" key="3">
    <source>
        <dbReference type="Proteomes" id="UP001501095"/>
    </source>
</evidence>
<evidence type="ECO:0000256" key="1">
    <source>
        <dbReference type="SAM" id="MobiDB-lite"/>
    </source>
</evidence>
<sequence length="774" mass="84722">MADPTDAGDGSGVPPVPAPEADAEPLAPDDLIGAPLAEDEDEDEDQGEEEDGDRDRDGDGGAGPHPAPEQRREKDEREEDDRGYDDLRRVHQLVSNNFYGTVDATGAAFGFGTASSPGLSPGTIEPREADRALRFFLRTQPCFDEALARLRADRLVVLTGRDGCGRRAASLALLRTVLGRAARLRSMSPANALAQLAASQDLKPGQGYVILDYAGELPDQAVQTYEVGRLGEELRRKGSYLVITAGDTTRRRLALRDHCVPWQAPDPVALFAHCRAELPAARLDPGTEQELLARIGEQPRPADVVAAAEALSRDGAEKALETLRDRHRELVQEHFRKQPSADDLLPLAALAFLEGIPERTFEKECAALAAHVRNWEQSGETPVGEPDGTGRTPLRPTVAEQSRARWKQRAAGLVTTEHRPGPGRDAGRSERRLVFVSPRVRELVIAELHDLYGYELWYPLRQWLGELALRGDLDTRTEVARGVALLARYALVEVDENLLKVWSDGITSQRVTAALTLQFMCEVEHLAPQALTIVLGWTANSGPGRAVTAAMALTGRLGSLYRLEALNQLWFLTLRGERIAFSARRSLALLLQTAEQDPERVRFLLRWVRTVVKNTAPASRERSIALRTAVQLLEAVRLEAPEPVTAAVLRTVPDSARHLGSLWADVLHSTNRSRAVGALCRTLVQLRDDPSVTGAVRELGEAMRNAMTERQWAALCHHLSIALRHPDYAIPGARRLAQVLLGSLRGRAPADPRRATAPLLPTTPFPSAQGGRSK</sequence>
<name>A0ABN3NSH7_9ACTN</name>
<feature type="region of interest" description="Disordered" evidence="1">
    <location>
        <begin position="750"/>
        <end position="774"/>
    </location>
</feature>
<protein>
    <recommendedName>
        <fullName evidence="4">ATP-binding protein</fullName>
    </recommendedName>
</protein>
<dbReference type="Proteomes" id="UP001501095">
    <property type="component" value="Unassembled WGS sequence"/>
</dbReference>
<organism evidence="2 3">
    <name type="scientific">Streptomyces levis</name>
    <dbReference type="NCBI Taxonomy" id="285566"/>
    <lineage>
        <taxon>Bacteria</taxon>
        <taxon>Bacillati</taxon>
        <taxon>Actinomycetota</taxon>
        <taxon>Actinomycetes</taxon>
        <taxon>Kitasatosporales</taxon>
        <taxon>Streptomycetaceae</taxon>
        <taxon>Streptomyces</taxon>
    </lineage>
</organism>
<gene>
    <name evidence="2" type="ORF">GCM10010423_32520</name>
</gene>
<dbReference type="EMBL" id="BAAATM010000010">
    <property type="protein sequence ID" value="GAA2533946.1"/>
    <property type="molecule type" value="Genomic_DNA"/>
</dbReference>
<proteinExistence type="predicted"/>
<feature type="compositionally biased region" description="Acidic residues" evidence="1">
    <location>
        <begin position="37"/>
        <end position="52"/>
    </location>
</feature>